<protein>
    <submittedName>
        <fullName evidence="1">Uncharacterized protein</fullName>
    </submittedName>
</protein>
<name>A0ABV5ABX5_9BACL</name>
<proteinExistence type="predicted"/>
<dbReference type="Proteomes" id="UP001579974">
    <property type="component" value="Unassembled WGS sequence"/>
</dbReference>
<dbReference type="RefSeq" id="WP_275475188.1">
    <property type="nucleotide sequence ID" value="NZ_CP162940.1"/>
</dbReference>
<comment type="caution">
    <text evidence="1">The sequence shown here is derived from an EMBL/GenBank/DDBJ whole genome shotgun (WGS) entry which is preliminary data.</text>
</comment>
<sequence>MATPSNYQKATRQLGRLSRKLANNLTFRKQFEDALTAAPAVRRAEMRAALKQNGIDYPFNITFNAPSATSPRVHVWARVMDPANNVNTNVGYTYRILS</sequence>
<reference evidence="1 2" key="1">
    <citation type="journal article" date="2024" name="Int. J. Mol. Sci.">
        <title>Exploration of Alicyclobacillus spp. Genome in Search of Antibiotic Resistance.</title>
        <authorList>
            <person name="Bucka-Kolendo J."/>
            <person name="Kiousi D.E."/>
            <person name="Dekowska A."/>
            <person name="Mikolajczuk-Szczyrba A."/>
            <person name="Karadedos D.M."/>
            <person name="Michael P."/>
            <person name="Galanis A."/>
            <person name="Sokolowska B."/>
        </authorList>
    </citation>
    <scope>NUCLEOTIDE SEQUENCE [LARGE SCALE GENOMIC DNA]</scope>
    <source>
        <strain evidence="1 2">KKP 3000</strain>
    </source>
</reference>
<keyword evidence="2" id="KW-1185">Reference proteome</keyword>
<accession>A0ABV5ABX5</accession>
<gene>
    <name evidence="1" type="ORF">KKP3000_003047</name>
</gene>
<dbReference type="EMBL" id="JBDXSU010000003">
    <property type="protein sequence ID" value="MFB5189769.1"/>
    <property type="molecule type" value="Genomic_DNA"/>
</dbReference>
<organism evidence="1 2">
    <name type="scientific">Alicyclobacillus fastidiosus</name>
    <dbReference type="NCBI Taxonomy" id="392011"/>
    <lineage>
        <taxon>Bacteria</taxon>
        <taxon>Bacillati</taxon>
        <taxon>Bacillota</taxon>
        <taxon>Bacilli</taxon>
        <taxon>Bacillales</taxon>
        <taxon>Alicyclobacillaceae</taxon>
        <taxon>Alicyclobacillus</taxon>
    </lineage>
</organism>
<evidence type="ECO:0000313" key="2">
    <source>
        <dbReference type="Proteomes" id="UP001579974"/>
    </source>
</evidence>
<evidence type="ECO:0000313" key="1">
    <source>
        <dbReference type="EMBL" id="MFB5189769.1"/>
    </source>
</evidence>